<accession>A0A9N9FQZ0</accession>
<evidence type="ECO:0000313" key="1">
    <source>
        <dbReference type="EMBL" id="CAG8550187.1"/>
    </source>
</evidence>
<proteinExistence type="predicted"/>
<organism evidence="1 2">
    <name type="scientific">Diversispora eburnea</name>
    <dbReference type="NCBI Taxonomy" id="1213867"/>
    <lineage>
        <taxon>Eukaryota</taxon>
        <taxon>Fungi</taxon>
        <taxon>Fungi incertae sedis</taxon>
        <taxon>Mucoromycota</taxon>
        <taxon>Glomeromycotina</taxon>
        <taxon>Glomeromycetes</taxon>
        <taxon>Diversisporales</taxon>
        <taxon>Diversisporaceae</taxon>
        <taxon>Diversispora</taxon>
    </lineage>
</organism>
<reference evidence="1" key="1">
    <citation type="submission" date="2021-06" db="EMBL/GenBank/DDBJ databases">
        <authorList>
            <person name="Kallberg Y."/>
            <person name="Tangrot J."/>
            <person name="Rosling A."/>
        </authorList>
    </citation>
    <scope>NUCLEOTIDE SEQUENCE</scope>
    <source>
        <strain evidence="1">AZ414A</strain>
    </source>
</reference>
<sequence length="44" mass="5097">MQNSITSHQFRKFTLLSPSPSKLVNFRIYNKPTSSPNREVAFVQ</sequence>
<dbReference type="EMBL" id="CAJVPK010000801">
    <property type="protein sequence ID" value="CAG8550187.1"/>
    <property type="molecule type" value="Genomic_DNA"/>
</dbReference>
<evidence type="ECO:0000313" key="2">
    <source>
        <dbReference type="Proteomes" id="UP000789706"/>
    </source>
</evidence>
<protein>
    <submittedName>
        <fullName evidence="1">4795_t:CDS:1</fullName>
    </submittedName>
</protein>
<dbReference type="AlphaFoldDB" id="A0A9N9FQZ0"/>
<keyword evidence="2" id="KW-1185">Reference proteome</keyword>
<gene>
    <name evidence="1" type="ORF">DEBURN_LOCUS7059</name>
</gene>
<comment type="caution">
    <text evidence="1">The sequence shown here is derived from an EMBL/GenBank/DDBJ whole genome shotgun (WGS) entry which is preliminary data.</text>
</comment>
<dbReference type="Proteomes" id="UP000789706">
    <property type="component" value="Unassembled WGS sequence"/>
</dbReference>
<name>A0A9N9FQZ0_9GLOM</name>